<keyword evidence="4" id="KW-1185">Reference proteome</keyword>
<dbReference type="InterPro" id="IPR000210">
    <property type="entry name" value="BTB/POZ_dom"/>
</dbReference>
<feature type="region of interest" description="Disordered" evidence="1">
    <location>
        <begin position="303"/>
        <end position="328"/>
    </location>
</feature>
<organism evidence="3 4">
    <name type="scientific">Mytilus edulis</name>
    <name type="common">Blue mussel</name>
    <dbReference type="NCBI Taxonomy" id="6550"/>
    <lineage>
        <taxon>Eukaryota</taxon>
        <taxon>Metazoa</taxon>
        <taxon>Spiralia</taxon>
        <taxon>Lophotrochozoa</taxon>
        <taxon>Mollusca</taxon>
        <taxon>Bivalvia</taxon>
        <taxon>Autobranchia</taxon>
        <taxon>Pteriomorphia</taxon>
        <taxon>Mytilida</taxon>
        <taxon>Mytiloidea</taxon>
        <taxon>Mytilidae</taxon>
        <taxon>Mytilinae</taxon>
        <taxon>Mytilus</taxon>
    </lineage>
</organism>
<sequence>MEGSYSIPSHAEDLTKCMYELQQDGTFCDAGLECKDGVVFVHKLVLMACKSPYLRNQLASESQGTRVYVSLKNYSLKTVCCLVQTLYTGQSNVSQENEVNFRLLCETIGLDNIKSAAENFIQVDQNVNEVESISPFCAVQVEEEIIEYQDVNTRTALVASANHGPDDNFINSTSTVDNVEDLNNEISDVKVDGDTVKRNQDLERNQKQQKRRKNFHNENTSQVKDNVTSANVAEILTIAKQLSGIDEAQPSKPASSCLDQTKSSLCSLCTKEFANERENVTDPSKTVCTECIVLCSEVTNHDQEMKTEPDQTQSYNSEDAEKTVKRYK</sequence>
<evidence type="ECO:0000313" key="3">
    <source>
        <dbReference type="EMBL" id="CAG2196585.1"/>
    </source>
</evidence>
<dbReference type="Pfam" id="PF00651">
    <property type="entry name" value="BTB"/>
    <property type="match status" value="1"/>
</dbReference>
<feature type="domain" description="BTB" evidence="2">
    <location>
        <begin position="28"/>
        <end position="95"/>
    </location>
</feature>
<protein>
    <recommendedName>
        <fullName evidence="2">BTB domain-containing protein</fullName>
    </recommendedName>
</protein>
<dbReference type="Proteomes" id="UP000683360">
    <property type="component" value="Unassembled WGS sequence"/>
</dbReference>
<dbReference type="SUPFAM" id="SSF54695">
    <property type="entry name" value="POZ domain"/>
    <property type="match status" value="1"/>
</dbReference>
<evidence type="ECO:0000313" key="4">
    <source>
        <dbReference type="Proteomes" id="UP000683360"/>
    </source>
</evidence>
<evidence type="ECO:0000259" key="2">
    <source>
        <dbReference type="PROSITE" id="PS50097"/>
    </source>
</evidence>
<dbReference type="AlphaFoldDB" id="A0A8S3QIF6"/>
<proteinExistence type="predicted"/>
<accession>A0A8S3QIF6</accession>
<dbReference type="PROSITE" id="PS50097">
    <property type="entry name" value="BTB"/>
    <property type="match status" value="1"/>
</dbReference>
<dbReference type="EMBL" id="CAJPWZ010000561">
    <property type="protein sequence ID" value="CAG2196585.1"/>
    <property type="molecule type" value="Genomic_DNA"/>
</dbReference>
<dbReference type="SMART" id="SM00225">
    <property type="entry name" value="BTB"/>
    <property type="match status" value="1"/>
</dbReference>
<dbReference type="Gene3D" id="3.30.710.10">
    <property type="entry name" value="Potassium Channel Kv1.1, Chain A"/>
    <property type="match status" value="1"/>
</dbReference>
<feature type="region of interest" description="Disordered" evidence="1">
    <location>
        <begin position="202"/>
        <end position="226"/>
    </location>
</feature>
<feature type="compositionally biased region" description="Basic and acidic residues" evidence="1">
    <location>
        <begin position="319"/>
        <end position="328"/>
    </location>
</feature>
<evidence type="ECO:0000256" key="1">
    <source>
        <dbReference type="SAM" id="MobiDB-lite"/>
    </source>
</evidence>
<gene>
    <name evidence="3" type="ORF">MEDL_11429</name>
</gene>
<feature type="compositionally biased region" description="Polar residues" evidence="1">
    <location>
        <begin position="217"/>
        <end position="226"/>
    </location>
</feature>
<reference evidence="3" key="1">
    <citation type="submission" date="2021-03" db="EMBL/GenBank/DDBJ databases">
        <authorList>
            <person name="Bekaert M."/>
        </authorList>
    </citation>
    <scope>NUCLEOTIDE SEQUENCE</scope>
</reference>
<dbReference type="OrthoDB" id="10261408at2759"/>
<name>A0A8S3QIF6_MYTED</name>
<comment type="caution">
    <text evidence="3">The sequence shown here is derived from an EMBL/GenBank/DDBJ whole genome shotgun (WGS) entry which is preliminary data.</text>
</comment>
<dbReference type="InterPro" id="IPR011333">
    <property type="entry name" value="SKP1/BTB/POZ_sf"/>
</dbReference>